<keyword evidence="2" id="KW-1185">Reference proteome</keyword>
<dbReference type="Proteomes" id="UP001365846">
    <property type="component" value="Unassembled WGS sequence"/>
</dbReference>
<sequence length="294" mass="31239">MSGFSADWLALRESFDREARRAASSSFDLGGLAARLRGGDSVLTVLDLACGTGANLRELAPRLGGVQRWTLVDHDPRLLAAVPGAMASWCRTQGLSLVASNGGLRFEGPGLTVEVEMLTCDLAQPFDAASFGRHRLITASALLDLVSARWIDGLAQCARDAEAALLFALSVDGCVEWQPPLSGDEEIHRLFASHQRRDKGFGPALGGDAVQHAAARLSALGYEVAQAASDWHVDGTNGARSMAMLRAMIEGAAAAAQEQDPAVTSIEGWMARRLERIASTTLRVGHRDLLATLP</sequence>
<dbReference type="Gene3D" id="3.40.50.150">
    <property type="entry name" value="Vaccinia Virus protein VP39"/>
    <property type="match status" value="1"/>
</dbReference>
<evidence type="ECO:0000313" key="2">
    <source>
        <dbReference type="Proteomes" id="UP001365846"/>
    </source>
</evidence>
<dbReference type="RefSeq" id="WP_340357881.1">
    <property type="nucleotide sequence ID" value="NZ_JBBKZU010000006.1"/>
</dbReference>
<dbReference type="EMBL" id="JBBKZU010000006">
    <property type="protein sequence ID" value="MEJ8812634.1"/>
    <property type="molecule type" value="Genomic_DNA"/>
</dbReference>
<comment type="caution">
    <text evidence="1">The sequence shown here is derived from an EMBL/GenBank/DDBJ whole genome shotgun (WGS) entry which is preliminary data.</text>
</comment>
<dbReference type="EC" id="2.1.-.-" evidence="1"/>
<name>A0ABU8VG44_9BURK</name>
<dbReference type="GO" id="GO:0032259">
    <property type="term" value="P:methylation"/>
    <property type="evidence" value="ECO:0007669"/>
    <property type="project" value="UniProtKB-KW"/>
</dbReference>
<accession>A0ABU8VG44</accession>
<keyword evidence="1" id="KW-0489">Methyltransferase</keyword>
<dbReference type="GO" id="GO:0008168">
    <property type="term" value="F:methyltransferase activity"/>
    <property type="evidence" value="ECO:0007669"/>
    <property type="project" value="UniProtKB-KW"/>
</dbReference>
<proteinExistence type="predicted"/>
<organism evidence="1 2">
    <name type="scientific">Variovorax ureilyticus</name>
    <dbReference type="NCBI Taxonomy" id="1836198"/>
    <lineage>
        <taxon>Bacteria</taxon>
        <taxon>Pseudomonadati</taxon>
        <taxon>Pseudomonadota</taxon>
        <taxon>Betaproteobacteria</taxon>
        <taxon>Burkholderiales</taxon>
        <taxon>Comamonadaceae</taxon>
        <taxon>Variovorax</taxon>
    </lineage>
</organism>
<dbReference type="InterPro" id="IPR029063">
    <property type="entry name" value="SAM-dependent_MTases_sf"/>
</dbReference>
<dbReference type="SUPFAM" id="SSF53335">
    <property type="entry name" value="S-adenosyl-L-methionine-dependent methyltransferases"/>
    <property type="match status" value="1"/>
</dbReference>
<reference evidence="1 2" key="1">
    <citation type="submission" date="2024-03" db="EMBL/GenBank/DDBJ databases">
        <title>Novel species of the genus Variovorax.</title>
        <authorList>
            <person name="Liu Q."/>
            <person name="Xin Y.-H."/>
        </authorList>
    </citation>
    <scope>NUCLEOTIDE SEQUENCE [LARGE SCALE GENOMIC DNA]</scope>
    <source>
        <strain evidence="1 2">KACC 18899</strain>
    </source>
</reference>
<protein>
    <submittedName>
        <fullName evidence="1">Class I SAM-dependent methyltransferase</fullName>
        <ecNumber evidence="1">2.1.-.-</ecNumber>
    </submittedName>
</protein>
<keyword evidence="1" id="KW-0808">Transferase</keyword>
<gene>
    <name evidence="1" type="ORF">WKW77_16230</name>
</gene>
<evidence type="ECO:0000313" key="1">
    <source>
        <dbReference type="EMBL" id="MEJ8812634.1"/>
    </source>
</evidence>